<keyword evidence="5" id="KW-0227">DNA damage</keyword>
<dbReference type="Pfam" id="PF15715">
    <property type="entry name" value="PAF"/>
    <property type="match status" value="1"/>
</dbReference>
<name>A0ABC9X880_GRUJA</name>
<dbReference type="GO" id="GO:0006281">
    <property type="term" value="P:DNA repair"/>
    <property type="evidence" value="ECO:0007669"/>
    <property type="project" value="UniProtKB-KW"/>
</dbReference>
<keyword evidence="6" id="KW-0234">DNA repair</keyword>
<comment type="caution">
    <text evidence="13">The sequence shown here is derived from an EMBL/GenBank/DDBJ whole genome shotgun (WGS) entry which is preliminary data.</text>
</comment>
<feature type="domain" description="PCNA-associated factor histone-like" evidence="12">
    <location>
        <begin position="1"/>
        <end position="97"/>
    </location>
</feature>
<evidence type="ECO:0000256" key="2">
    <source>
        <dbReference type="ARBA" id="ARBA00004556"/>
    </source>
</evidence>
<evidence type="ECO:0000259" key="12">
    <source>
        <dbReference type="Pfam" id="PF15715"/>
    </source>
</evidence>
<dbReference type="InterPro" id="IPR040444">
    <property type="entry name" value="PCNA-AF"/>
</dbReference>
<evidence type="ECO:0000313" key="13">
    <source>
        <dbReference type="EMBL" id="GAB0193900.1"/>
    </source>
</evidence>
<evidence type="ECO:0000256" key="5">
    <source>
        <dbReference type="ARBA" id="ARBA00022763"/>
    </source>
</evidence>
<keyword evidence="11" id="KW-1133">Transmembrane helix</keyword>
<dbReference type="InterPro" id="IPR031444">
    <property type="entry name" value="PCNA-AF_dom"/>
</dbReference>
<accession>A0ABC9X880</accession>
<keyword evidence="14" id="KW-1185">Reference proteome</keyword>
<dbReference type="PANTHER" id="PTHR15679">
    <property type="entry name" value="PCNA-ASSOCIATED FACTOR"/>
    <property type="match status" value="1"/>
</dbReference>
<comment type="subcellular location">
    <subcellularLocation>
        <location evidence="2">Cytoplasm</location>
        <location evidence="2">Perinuclear region</location>
    </subcellularLocation>
    <subcellularLocation>
        <location evidence="1">Nucleus</location>
    </subcellularLocation>
</comment>
<feature type="region of interest" description="Disordered" evidence="10">
    <location>
        <begin position="22"/>
        <end position="137"/>
    </location>
</feature>
<keyword evidence="11" id="KW-0812">Transmembrane</keyword>
<feature type="transmembrane region" description="Helical" evidence="11">
    <location>
        <begin position="144"/>
        <end position="162"/>
    </location>
</feature>
<evidence type="ECO:0000256" key="6">
    <source>
        <dbReference type="ARBA" id="ARBA00023204"/>
    </source>
</evidence>
<dbReference type="EMBL" id="BAAFJT010000010">
    <property type="protein sequence ID" value="GAB0193900.1"/>
    <property type="molecule type" value="Genomic_DNA"/>
</dbReference>
<evidence type="ECO:0000256" key="10">
    <source>
        <dbReference type="SAM" id="MobiDB-lite"/>
    </source>
</evidence>
<evidence type="ECO:0000256" key="11">
    <source>
        <dbReference type="SAM" id="Phobius"/>
    </source>
</evidence>
<evidence type="ECO:0000256" key="4">
    <source>
        <dbReference type="ARBA" id="ARBA00022490"/>
    </source>
</evidence>
<evidence type="ECO:0000256" key="3">
    <source>
        <dbReference type="ARBA" id="ARBA00013777"/>
    </source>
</evidence>
<proteinExistence type="predicted"/>
<dbReference type="Proteomes" id="UP001623348">
    <property type="component" value="Unassembled WGS sequence"/>
</dbReference>
<sequence>MVRTKADCGGAYRKVLAARAPRKVLGSGSLNAGPSPSAKRGEGRRVGGNPVCVRPVPAWQRGIGEFLQLPQKENREPGGEAAGSSGLGPAVKKALPVESGGGRSRGGARGEQRRGSAQPSPAQPSPAQPARGAQRRRSKIDYRYDWLAALLLLCPSTCYPVISDNKRKK</sequence>
<evidence type="ECO:0000256" key="9">
    <source>
        <dbReference type="ARBA" id="ARBA00031186"/>
    </source>
</evidence>
<organism evidence="13 14">
    <name type="scientific">Grus japonensis</name>
    <name type="common">Japanese crane</name>
    <name type="synonym">Red-crowned crane</name>
    <dbReference type="NCBI Taxonomy" id="30415"/>
    <lineage>
        <taxon>Eukaryota</taxon>
        <taxon>Metazoa</taxon>
        <taxon>Chordata</taxon>
        <taxon>Craniata</taxon>
        <taxon>Vertebrata</taxon>
        <taxon>Euteleostomi</taxon>
        <taxon>Archelosauria</taxon>
        <taxon>Archosauria</taxon>
        <taxon>Dinosauria</taxon>
        <taxon>Saurischia</taxon>
        <taxon>Theropoda</taxon>
        <taxon>Coelurosauria</taxon>
        <taxon>Aves</taxon>
        <taxon>Neognathae</taxon>
        <taxon>Neoaves</taxon>
        <taxon>Gruiformes</taxon>
        <taxon>Gruidae</taxon>
        <taxon>Grus</taxon>
    </lineage>
</organism>
<evidence type="ECO:0000256" key="7">
    <source>
        <dbReference type="ARBA" id="ARBA00023242"/>
    </source>
</evidence>
<evidence type="ECO:0000313" key="14">
    <source>
        <dbReference type="Proteomes" id="UP001623348"/>
    </source>
</evidence>
<reference evidence="13 14" key="1">
    <citation type="submission" date="2024-06" db="EMBL/GenBank/DDBJ databases">
        <title>The draft genome of Grus japonensis, version 3.</title>
        <authorList>
            <person name="Nabeshima K."/>
            <person name="Suzuki S."/>
            <person name="Onuma M."/>
        </authorList>
    </citation>
    <scope>NUCLEOTIDE SEQUENCE [LARGE SCALE GENOMIC DNA]</scope>
    <source>
        <strain evidence="13 14">451A</strain>
    </source>
</reference>
<dbReference type="AlphaFoldDB" id="A0ABC9X880"/>
<dbReference type="PANTHER" id="PTHR15679:SF8">
    <property type="entry name" value="PCNA-ASSOCIATED FACTOR"/>
    <property type="match status" value="1"/>
</dbReference>
<protein>
    <recommendedName>
        <fullName evidence="3">PCNA-associated factor</fullName>
    </recommendedName>
    <alternativeName>
        <fullName evidence="8">PCNA-associated factor of 15 kDa</fullName>
    </alternativeName>
    <alternativeName>
        <fullName evidence="9">PCNA-clamp-associated factor</fullName>
    </alternativeName>
</protein>
<dbReference type="GO" id="GO:0005634">
    <property type="term" value="C:nucleus"/>
    <property type="evidence" value="ECO:0007669"/>
    <property type="project" value="UniProtKB-SubCell"/>
</dbReference>
<keyword evidence="7" id="KW-0539">Nucleus</keyword>
<gene>
    <name evidence="13" type="ORF">GRJ2_001855300</name>
</gene>
<keyword evidence="4" id="KW-0963">Cytoplasm</keyword>
<evidence type="ECO:0000256" key="1">
    <source>
        <dbReference type="ARBA" id="ARBA00004123"/>
    </source>
</evidence>
<evidence type="ECO:0000256" key="8">
    <source>
        <dbReference type="ARBA" id="ARBA00030014"/>
    </source>
</evidence>
<keyword evidence="11" id="KW-0472">Membrane</keyword>
<dbReference type="GO" id="GO:0048471">
    <property type="term" value="C:perinuclear region of cytoplasm"/>
    <property type="evidence" value="ECO:0007669"/>
    <property type="project" value="UniProtKB-SubCell"/>
</dbReference>